<keyword evidence="6" id="KW-0067">ATP-binding</keyword>
<dbReference type="GO" id="GO:0005524">
    <property type="term" value="F:ATP binding"/>
    <property type="evidence" value="ECO:0007669"/>
    <property type="project" value="UniProtKB-KW"/>
</dbReference>
<dbReference type="SUPFAM" id="SSF111331">
    <property type="entry name" value="NAD kinase/diacylglycerol kinase-like"/>
    <property type="match status" value="1"/>
</dbReference>
<evidence type="ECO:0000256" key="1">
    <source>
        <dbReference type="ARBA" id="ARBA00001946"/>
    </source>
</evidence>
<keyword evidence="7" id="KW-0444">Lipid biosynthesis</keyword>
<feature type="domain" description="DAGKc" evidence="10">
    <location>
        <begin position="15"/>
        <end position="170"/>
    </location>
</feature>
<evidence type="ECO:0000256" key="7">
    <source>
        <dbReference type="ARBA" id="ARBA00023209"/>
    </source>
</evidence>
<dbReference type="GO" id="GO:0016301">
    <property type="term" value="F:kinase activity"/>
    <property type="evidence" value="ECO:0007669"/>
    <property type="project" value="UniProtKB-KW"/>
</dbReference>
<feature type="region of interest" description="Disordered" evidence="9">
    <location>
        <begin position="347"/>
        <end position="408"/>
    </location>
</feature>
<comment type="similarity">
    <text evidence="2">Belongs to the diacylglycerol/lipid kinase family.</text>
</comment>
<name>A0A6J4IT05_9CHLR</name>
<dbReference type="Gene3D" id="3.40.50.10330">
    <property type="entry name" value="Probable inorganic polyphosphate/atp-NAD kinase, domain 1"/>
    <property type="match status" value="1"/>
</dbReference>
<evidence type="ECO:0000256" key="5">
    <source>
        <dbReference type="ARBA" id="ARBA00022777"/>
    </source>
</evidence>
<keyword evidence="8" id="KW-1208">Phospholipid metabolism</keyword>
<dbReference type="PANTHER" id="PTHR12358">
    <property type="entry name" value="SPHINGOSINE KINASE"/>
    <property type="match status" value="1"/>
</dbReference>
<dbReference type="InterPro" id="IPR001206">
    <property type="entry name" value="Diacylglycerol_kinase_cat_dom"/>
</dbReference>
<accession>A0A6J4IT05</accession>
<evidence type="ECO:0000256" key="4">
    <source>
        <dbReference type="ARBA" id="ARBA00022741"/>
    </source>
</evidence>
<keyword evidence="4" id="KW-0547">Nucleotide-binding</keyword>
<dbReference type="AlphaFoldDB" id="A0A6J4IT05"/>
<evidence type="ECO:0000256" key="3">
    <source>
        <dbReference type="ARBA" id="ARBA00022679"/>
    </source>
</evidence>
<dbReference type="InterPro" id="IPR050187">
    <property type="entry name" value="Lipid_Phosphate_FormReg"/>
</dbReference>
<dbReference type="InterPro" id="IPR016064">
    <property type="entry name" value="NAD/diacylglycerol_kinase_sf"/>
</dbReference>
<evidence type="ECO:0000313" key="11">
    <source>
        <dbReference type="EMBL" id="CAA9259364.1"/>
    </source>
</evidence>
<comment type="cofactor">
    <cofactor evidence="1">
        <name>Mg(2+)</name>
        <dbReference type="ChEBI" id="CHEBI:18420"/>
    </cofactor>
</comment>
<keyword evidence="5" id="KW-0418">Kinase</keyword>
<keyword evidence="7" id="KW-0594">Phospholipid biosynthesis</keyword>
<sequence>MQYERAAGAAGPPAGTQRLALLVIKPVPVPELGGDPVPHIVRRLAAAGIECRVATTQPNQPAAALVREALACGPPPDLVVAAGGDGTHGPVAAALAEASAGATSHGDSDAGPAENTQPGARTVPLALIPLGTFNNFARSLGIPRQIDAALDVIAAGHSRAVDAGRVNGRLFFEVAGAGWDATLFPAGESLKRGNVAGMLTAVRSIFRFQAGEIVLLLDGARRVASRTPTVVVANGPYFGSSFAVAPTSRLDDGLLTVTLFEGFGKADLLAYFASVAEGHARPDPRVVSHRAARVEVLSPPTLPAHADGEPIGSLATAFEAVPRALTIFTPLPQPPSAALRSTARWSIAQPTGSREAQGATPSGPVTPEAEGIAGDAVTTGTPRPGSQTMRWKVPPRPAPDADAERTDR</sequence>
<dbReference type="GO" id="GO:0008654">
    <property type="term" value="P:phospholipid biosynthetic process"/>
    <property type="evidence" value="ECO:0007669"/>
    <property type="project" value="UniProtKB-KW"/>
</dbReference>
<evidence type="ECO:0000256" key="8">
    <source>
        <dbReference type="ARBA" id="ARBA00023264"/>
    </source>
</evidence>
<protein>
    <recommendedName>
        <fullName evidence="10">DAGKc domain-containing protein</fullName>
    </recommendedName>
</protein>
<gene>
    <name evidence="11" type="ORF">AVDCRST_MAG77-2496</name>
</gene>
<evidence type="ECO:0000259" key="10">
    <source>
        <dbReference type="PROSITE" id="PS50146"/>
    </source>
</evidence>
<dbReference type="EMBL" id="CADCTC010000150">
    <property type="protein sequence ID" value="CAA9259364.1"/>
    <property type="molecule type" value="Genomic_DNA"/>
</dbReference>
<feature type="compositionally biased region" description="Polar residues" evidence="9">
    <location>
        <begin position="378"/>
        <end position="389"/>
    </location>
</feature>
<reference evidence="11" key="1">
    <citation type="submission" date="2020-02" db="EMBL/GenBank/DDBJ databases">
        <authorList>
            <person name="Meier V. D."/>
        </authorList>
    </citation>
    <scope>NUCLEOTIDE SEQUENCE</scope>
    <source>
        <strain evidence="11">AVDCRST_MAG77</strain>
    </source>
</reference>
<organism evidence="11">
    <name type="scientific">uncultured Chloroflexota bacterium</name>
    <dbReference type="NCBI Taxonomy" id="166587"/>
    <lineage>
        <taxon>Bacteria</taxon>
        <taxon>Bacillati</taxon>
        <taxon>Chloroflexota</taxon>
        <taxon>environmental samples</taxon>
    </lineage>
</organism>
<keyword evidence="7" id="KW-0443">Lipid metabolism</keyword>
<dbReference type="Pfam" id="PF00781">
    <property type="entry name" value="DAGK_cat"/>
    <property type="match status" value="1"/>
</dbReference>
<dbReference type="Gene3D" id="2.60.200.40">
    <property type="match status" value="1"/>
</dbReference>
<feature type="region of interest" description="Disordered" evidence="9">
    <location>
        <begin position="98"/>
        <end position="117"/>
    </location>
</feature>
<evidence type="ECO:0000256" key="9">
    <source>
        <dbReference type="SAM" id="MobiDB-lite"/>
    </source>
</evidence>
<dbReference type="Pfam" id="PF19279">
    <property type="entry name" value="YegS_C"/>
    <property type="match status" value="1"/>
</dbReference>
<keyword evidence="3" id="KW-0808">Transferase</keyword>
<proteinExistence type="inferred from homology"/>
<dbReference type="InterPro" id="IPR045540">
    <property type="entry name" value="YegS/DAGK_C"/>
</dbReference>
<dbReference type="InterPro" id="IPR017438">
    <property type="entry name" value="ATP-NAD_kinase_N"/>
</dbReference>
<dbReference type="PANTHER" id="PTHR12358:SF54">
    <property type="entry name" value="SPHINGOSINE KINASE RELATED PROTEIN"/>
    <property type="match status" value="1"/>
</dbReference>
<dbReference type="SMART" id="SM00046">
    <property type="entry name" value="DAGKc"/>
    <property type="match status" value="1"/>
</dbReference>
<dbReference type="PROSITE" id="PS50146">
    <property type="entry name" value="DAGK"/>
    <property type="match status" value="1"/>
</dbReference>
<evidence type="ECO:0000256" key="6">
    <source>
        <dbReference type="ARBA" id="ARBA00022840"/>
    </source>
</evidence>
<evidence type="ECO:0000256" key="2">
    <source>
        <dbReference type="ARBA" id="ARBA00005983"/>
    </source>
</evidence>